<protein>
    <submittedName>
        <fullName evidence="1">Uncharacterized protein</fullName>
    </submittedName>
</protein>
<comment type="caution">
    <text evidence="1">The sequence shown here is derived from an EMBL/GenBank/DDBJ whole genome shotgun (WGS) entry which is preliminary data.</text>
</comment>
<dbReference type="AlphaFoldDB" id="A0A5J4RBB2"/>
<evidence type="ECO:0000313" key="1">
    <source>
        <dbReference type="EMBL" id="KAA6330909.1"/>
    </source>
</evidence>
<sequence>MYGLIKQLIWVLILQKFQLNLITHLNRIFILSQQEVKFETIRQNPRPITFIPYRANFYFVKLRERNPCPEFYANLPINLNSK</sequence>
<proteinExistence type="predicted"/>
<organism evidence="1">
    <name type="scientific">termite gut metagenome</name>
    <dbReference type="NCBI Taxonomy" id="433724"/>
    <lineage>
        <taxon>unclassified sequences</taxon>
        <taxon>metagenomes</taxon>
        <taxon>organismal metagenomes</taxon>
    </lineage>
</organism>
<name>A0A5J4RBB2_9ZZZZ</name>
<accession>A0A5J4RBB2</accession>
<dbReference type="EMBL" id="SNRY01001441">
    <property type="protein sequence ID" value="KAA6330909.1"/>
    <property type="molecule type" value="Genomic_DNA"/>
</dbReference>
<reference evidence="1" key="1">
    <citation type="submission" date="2019-03" db="EMBL/GenBank/DDBJ databases">
        <title>Single cell metagenomics reveals metabolic interactions within the superorganism composed of flagellate Streblomastix strix and complex community of Bacteroidetes bacteria on its surface.</title>
        <authorList>
            <person name="Treitli S.C."/>
            <person name="Kolisko M."/>
            <person name="Husnik F."/>
            <person name="Keeling P."/>
            <person name="Hampl V."/>
        </authorList>
    </citation>
    <scope>NUCLEOTIDE SEQUENCE</scope>
    <source>
        <strain evidence="1">STM</strain>
    </source>
</reference>
<gene>
    <name evidence="1" type="ORF">EZS27_020434</name>
</gene>